<dbReference type="PANTHER" id="PTHR23513:SF9">
    <property type="entry name" value="ENTEROBACTIN EXPORTER ENTS"/>
    <property type="match status" value="1"/>
</dbReference>
<dbReference type="PANTHER" id="PTHR23513">
    <property type="entry name" value="INTEGRAL MEMBRANE EFFLUX PROTEIN-RELATED"/>
    <property type="match status" value="1"/>
</dbReference>
<feature type="transmembrane region" description="Helical" evidence="7">
    <location>
        <begin position="99"/>
        <end position="119"/>
    </location>
</feature>
<keyword evidence="3" id="KW-1003">Cell membrane</keyword>
<dbReference type="Proteomes" id="UP000321436">
    <property type="component" value="Unassembled WGS sequence"/>
</dbReference>
<evidence type="ECO:0000256" key="6">
    <source>
        <dbReference type="ARBA" id="ARBA00023136"/>
    </source>
</evidence>
<dbReference type="Pfam" id="PF07690">
    <property type="entry name" value="MFS_1"/>
    <property type="match status" value="1"/>
</dbReference>
<feature type="transmembrane region" description="Helical" evidence="7">
    <location>
        <begin position="397"/>
        <end position="422"/>
    </location>
</feature>
<dbReference type="InterPro" id="IPR011701">
    <property type="entry name" value="MFS"/>
</dbReference>
<feature type="transmembrane region" description="Helical" evidence="7">
    <location>
        <begin position="165"/>
        <end position="186"/>
    </location>
</feature>
<dbReference type="AlphaFoldDB" id="A0A512RLD8"/>
<dbReference type="Gene3D" id="1.20.1250.20">
    <property type="entry name" value="MFS general substrate transporter like domains"/>
    <property type="match status" value="1"/>
</dbReference>
<evidence type="ECO:0000256" key="3">
    <source>
        <dbReference type="ARBA" id="ARBA00022475"/>
    </source>
</evidence>
<keyword evidence="4 7" id="KW-0812">Transmembrane</keyword>
<feature type="transmembrane region" description="Helical" evidence="7">
    <location>
        <begin position="192"/>
        <end position="216"/>
    </location>
</feature>
<keyword evidence="5 7" id="KW-1133">Transmembrane helix</keyword>
<accession>A0A512RLD8</accession>
<name>A0A512RLD8_9BACT</name>
<evidence type="ECO:0000313" key="9">
    <source>
        <dbReference type="Proteomes" id="UP000321436"/>
    </source>
</evidence>
<feature type="transmembrane region" description="Helical" evidence="7">
    <location>
        <begin position="248"/>
        <end position="273"/>
    </location>
</feature>
<sequence>MRSLIFVTPLKPYRLDEAIKPKNDPYASLRYKEFKFFLVIRFALIFALSMQFSIIEWKVYSLTKNPLNIGLMGLAEFIPAFSLALFAGNIVDKREKQGMVMKCLMGYLVIGAGLFMLTWDDLVAGIPQSAILMMIYVLLFCGGVLRAFVSPSNFSLLGVLVPRELYINATTWSTSSWQTGAIAGPVLGGLCIAWLGVHWAMLVVLGFMLLALAAVMQIGKKPVHFKDIGETVKERLKKGLQFVWNTKVLLNAMALDMFGVLFGGSVAMITIYAQDILHVGAEGFGMLRAAPAVGSCIILLVLAHRPIVTKPGLKLLAAVFGFGICIIIFGLSKTFALSLLALFASGMLDGVSMIIRQTILQLKTPDDMRGRVSSVSSVFVSSSNELGSFESGLAARIMGPVASVVFGGCMTLGVVITTYIISPAMRKLDWRR</sequence>
<evidence type="ECO:0000256" key="2">
    <source>
        <dbReference type="ARBA" id="ARBA00022448"/>
    </source>
</evidence>
<feature type="transmembrane region" description="Helical" evidence="7">
    <location>
        <begin position="67"/>
        <end position="87"/>
    </location>
</feature>
<dbReference type="EMBL" id="BKAU01000002">
    <property type="protein sequence ID" value="GEP96518.1"/>
    <property type="molecule type" value="Genomic_DNA"/>
</dbReference>
<dbReference type="InterPro" id="IPR036259">
    <property type="entry name" value="MFS_trans_sf"/>
</dbReference>
<reference evidence="8 9" key="1">
    <citation type="submission" date="2019-07" db="EMBL/GenBank/DDBJ databases">
        <title>Whole genome shotgun sequence of Chitinophaga cymbidii NBRC 109752.</title>
        <authorList>
            <person name="Hosoyama A."/>
            <person name="Uohara A."/>
            <person name="Ohji S."/>
            <person name="Ichikawa N."/>
        </authorList>
    </citation>
    <scope>NUCLEOTIDE SEQUENCE [LARGE SCALE GENOMIC DNA]</scope>
    <source>
        <strain evidence="8 9">NBRC 109752</strain>
    </source>
</reference>
<evidence type="ECO:0000256" key="4">
    <source>
        <dbReference type="ARBA" id="ARBA00022692"/>
    </source>
</evidence>
<keyword evidence="2" id="KW-0813">Transport</keyword>
<keyword evidence="9" id="KW-1185">Reference proteome</keyword>
<protein>
    <submittedName>
        <fullName evidence="8">MFS transporter</fullName>
    </submittedName>
</protein>
<dbReference type="GO" id="GO:0022857">
    <property type="term" value="F:transmembrane transporter activity"/>
    <property type="evidence" value="ECO:0007669"/>
    <property type="project" value="InterPro"/>
</dbReference>
<keyword evidence="6 7" id="KW-0472">Membrane</keyword>
<feature type="transmembrane region" description="Helical" evidence="7">
    <location>
        <begin position="125"/>
        <end position="145"/>
    </location>
</feature>
<comment type="caution">
    <text evidence="8">The sequence shown here is derived from an EMBL/GenBank/DDBJ whole genome shotgun (WGS) entry which is preliminary data.</text>
</comment>
<evidence type="ECO:0000256" key="1">
    <source>
        <dbReference type="ARBA" id="ARBA00004651"/>
    </source>
</evidence>
<proteinExistence type="predicted"/>
<comment type="subcellular location">
    <subcellularLocation>
        <location evidence="1">Cell membrane</location>
        <topology evidence="1">Multi-pass membrane protein</topology>
    </subcellularLocation>
</comment>
<organism evidence="8 9">
    <name type="scientific">Chitinophaga cymbidii</name>
    <dbReference type="NCBI Taxonomy" id="1096750"/>
    <lineage>
        <taxon>Bacteria</taxon>
        <taxon>Pseudomonadati</taxon>
        <taxon>Bacteroidota</taxon>
        <taxon>Chitinophagia</taxon>
        <taxon>Chitinophagales</taxon>
        <taxon>Chitinophagaceae</taxon>
        <taxon>Chitinophaga</taxon>
    </lineage>
</organism>
<gene>
    <name evidence="8" type="primary">entS</name>
    <name evidence="8" type="ORF">CCY01nite_27780</name>
</gene>
<feature type="transmembrane region" description="Helical" evidence="7">
    <location>
        <begin position="315"/>
        <end position="343"/>
    </location>
</feature>
<feature type="transmembrane region" description="Helical" evidence="7">
    <location>
        <begin position="36"/>
        <end position="55"/>
    </location>
</feature>
<dbReference type="OrthoDB" id="7283966at2"/>
<evidence type="ECO:0000256" key="7">
    <source>
        <dbReference type="SAM" id="Phobius"/>
    </source>
</evidence>
<dbReference type="SUPFAM" id="SSF103473">
    <property type="entry name" value="MFS general substrate transporter"/>
    <property type="match status" value="1"/>
</dbReference>
<dbReference type="CDD" id="cd06173">
    <property type="entry name" value="MFS_MefA_like"/>
    <property type="match status" value="1"/>
</dbReference>
<evidence type="ECO:0000256" key="5">
    <source>
        <dbReference type="ARBA" id="ARBA00022989"/>
    </source>
</evidence>
<feature type="transmembrane region" description="Helical" evidence="7">
    <location>
        <begin position="285"/>
        <end position="303"/>
    </location>
</feature>
<dbReference type="GO" id="GO:0005886">
    <property type="term" value="C:plasma membrane"/>
    <property type="evidence" value="ECO:0007669"/>
    <property type="project" value="UniProtKB-SubCell"/>
</dbReference>
<evidence type="ECO:0000313" key="8">
    <source>
        <dbReference type="EMBL" id="GEP96518.1"/>
    </source>
</evidence>